<reference evidence="3 4" key="2">
    <citation type="submission" date="2020-08" db="EMBL/GenBank/DDBJ databases">
        <authorList>
            <person name="Partida-Martinez L."/>
            <person name="Huntemann M."/>
            <person name="Clum A."/>
            <person name="Wang J."/>
            <person name="Palaniappan K."/>
            <person name="Ritter S."/>
            <person name="Chen I.-M."/>
            <person name="Stamatis D."/>
            <person name="Reddy T."/>
            <person name="O'Malley R."/>
            <person name="Daum C."/>
            <person name="Shapiro N."/>
            <person name="Ivanova N."/>
            <person name="Kyrpides N."/>
            <person name="Woyke T."/>
        </authorList>
    </citation>
    <scope>NUCLEOTIDE SEQUENCE [LARGE SCALE GENOMIC DNA]</scope>
    <source>
        <strain evidence="3 4">RAS26</strain>
    </source>
</reference>
<evidence type="ECO:0000259" key="2">
    <source>
        <dbReference type="Pfam" id="PF22599"/>
    </source>
</evidence>
<sequence length="168" mass="17002">MRSRSVARLAVLAVVATTFSGCGADGGDDASPMPPLQLRLVTSSAEGPCSAPALTSDSAASACDWAGTTTYELGESLGVVTPTSVVRSTDQGSEQVVVALEFDDADTGTLGDVTRDAQQQHLAMLLDGRVVSAAVVMSPITTGHVQLALGTEPEADQIAARLGASTTP</sequence>
<dbReference type="PROSITE" id="PS51257">
    <property type="entry name" value="PROKAR_LIPOPROTEIN"/>
    <property type="match status" value="1"/>
</dbReference>
<feature type="domain" description="SecDF P1 head subdomain" evidence="2">
    <location>
        <begin position="87"/>
        <end position="164"/>
    </location>
</feature>
<dbReference type="InterPro" id="IPR054384">
    <property type="entry name" value="SecDF_P1_head"/>
</dbReference>
<evidence type="ECO:0000256" key="1">
    <source>
        <dbReference type="SAM" id="SignalP"/>
    </source>
</evidence>
<dbReference type="Gene3D" id="3.30.1360.200">
    <property type="match status" value="1"/>
</dbReference>
<dbReference type="Proteomes" id="UP000518206">
    <property type="component" value="Unassembled WGS sequence"/>
</dbReference>
<keyword evidence="1" id="KW-0732">Signal</keyword>
<dbReference type="EMBL" id="JACHVX010000002">
    <property type="protein sequence ID" value="MBB2922209.1"/>
    <property type="molecule type" value="Genomic_DNA"/>
</dbReference>
<dbReference type="Pfam" id="PF22599">
    <property type="entry name" value="SecDF_P1_head"/>
    <property type="match status" value="1"/>
</dbReference>
<protein>
    <submittedName>
        <fullName evidence="3">Preprotein translocase subunit SecD</fullName>
    </submittedName>
</protein>
<feature type="signal peptide" evidence="1">
    <location>
        <begin position="1"/>
        <end position="24"/>
    </location>
</feature>
<gene>
    <name evidence="3" type="ORF">FHR80_001121</name>
</gene>
<feature type="chain" id="PRO_5031026263" evidence="1">
    <location>
        <begin position="25"/>
        <end position="168"/>
    </location>
</feature>
<organism evidence="3 4">
    <name type="scientific">Cellulomonas cellasea</name>
    <dbReference type="NCBI Taxonomy" id="43670"/>
    <lineage>
        <taxon>Bacteria</taxon>
        <taxon>Bacillati</taxon>
        <taxon>Actinomycetota</taxon>
        <taxon>Actinomycetes</taxon>
        <taxon>Micrococcales</taxon>
        <taxon>Cellulomonadaceae</taxon>
        <taxon>Cellulomonas</taxon>
    </lineage>
</organism>
<dbReference type="AlphaFoldDB" id="A0A7W4YAM4"/>
<dbReference type="RefSeq" id="WP_183295205.1">
    <property type="nucleotide sequence ID" value="NZ_JACHVX010000002.1"/>
</dbReference>
<reference evidence="3 4" key="1">
    <citation type="submission" date="2020-08" db="EMBL/GenBank/DDBJ databases">
        <title>The Agave Microbiome: Exploring the role of microbial communities in plant adaptations to desert environments.</title>
        <authorList>
            <person name="Partida-Martinez L.P."/>
        </authorList>
    </citation>
    <scope>NUCLEOTIDE SEQUENCE [LARGE SCALE GENOMIC DNA]</scope>
    <source>
        <strain evidence="3 4">RAS26</strain>
    </source>
</reference>
<accession>A0A7W4YAM4</accession>
<name>A0A7W4YAM4_9CELL</name>
<comment type="caution">
    <text evidence="3">The sequence shown here is derived from an EMBL/GenBank/DDBJ whole genome shotgun (WGS) entry which is preliminary data.</text>
</comment>
<evidence type="ECO:0000313" key="4">
    <source>
        <dbReference type="Proteomes" id="UP000518206"/>
    </source>
</evidence>
<proteinExistence type="predicted"/>
<evidence type="ECO:0000313" key="3">
    <source>
        <dbReference type="EMBL" id="MBB2922209.1"/>
    </source>
</evidence>